<keyword evidence="7 8" id="KW-0472">Membrane</keyword>
<comment type="similarity">
    <text evidence="2">Belongs to the PGAP2 family.</text>
</comment>
<evidence type="ECO:0000259" key="9">
    <source>
        <dbReference type="Pfam" id="PF10277"/>
    </source>
</evidence>
<keyword evidence="11" id="KW-1185">Reference proteome</keyword>
<feature type="domain" description="CWH43-like N-terminal" evidence="9">
    <location>
        <begin position="32"/>
        <end position="246"/>
    </location>
</feature>
<name>A0A9P9YEC2_9MUSC</name>
<gene>
    <name evidence="10" type="ORF">M5D96_011846</name>
</gene>
<keyword evidence="5 8" id="KW-1133">Transmembrane helix</keyword>
<evidence type="ECO:0000256" key="1">
    <source>
        <dbReference type="ARBA" id="ARBA00004653"/>
    </source>
</evidence>
<keyword evidence="4 8" id="KW-0812">Transmembrane</keyword>
<feature type="transmembrane region" description="Helical" evidence="8">
    <location>
        <begin position="83"/>
        <end position="101"/>
    </location>
</feature>
<dbReference type="OrthoDB" id="68581at2759"/>
<dbReference type="GO" id="GO:0000139">
    <property type="term" value="C:Golgi membrane"/>
    <property type="evidence" value="ECO:0007669"/>
    <property type="project" value="UniProtKB-SubCell"/>
</dbReference>
<dbReference type="PANTHER" id="PTHR12892">
    <property type="entry name" value="FGF RECEPTOR ACTIVATING PROTEIN 1"/>
    <property type="match status" value="1"/>
</dbReference>
<evidence type="ECO:0000256" key="7">
    <source>
        <dbReference type="ARBA" id="ARBA00023136"/>
    </source>
</evidence>
<keyword evidence="3" id="KW-0337">GPI-anchor biosynthesis</keyword>
<reference evidence="10" key="1">
    <citation type="journal article" date="2023" name="Genome Biol. Evol.">
        <title>Long-read-based Genome Assembly of Drosophila gunungcola Reveals Fewer Chemosensory Genes in Flower-breeding Species.</title>
        <authorList>
            <person name="Negi A."/>
            <person name="Liao B.Y."/>
            <person name="Yeh S.D."/>
        </authorList>
    </citation>
    <scope>NUCLEOTIDE SEQUENCE</scope>
    <source>
        <strain evidence="10">Sukarami</strain>
    </source>
</reference>
<feature type="transmembrane region" description="Helical" evidence="8">
    <location>
        <begin position="194"/>
        <end position="211"/>
    </location>
</feature>
<dbReference type="PANTHER" id="PTHR12892:SF11">
    <property type="entry name" value="POST-GPI ATTACHMENT TO PROTEINS FACTOR 2"/>
    <property type="match status" value="1"/>
</dbReference>
<feature type="transmembrane region" description="Helical" evidence="8">
    <location>
        <begin position="32"/>
        <end position="53"/>
    </location>
</feature>
<comment type="caution">
    <text evidence="10">The sequence shown here is derived from an EMBL/GenBank/DDBJ whole genome shotgun (WGS) entry which is preliminary data.</text>
</comment>
<dbReference type="Pfam" id="PF10277">
    <property type="entry name" value="Frag1"/>
    <property type="match status" value="1"/>
</dbReference>
<accession>A0A9P9YEC2</accession>
<dbReference type="GO" id="GO:0006506">
    <property type="term" value="P:GPI anchor biosynthetic process"/>
    <property type="evidence" value="ECO:0007669"/>
    <property type="project" value="UniProtKB-KW"/>
</dbReference>
<evidence type="ECO:0000256" key="2">
    <source>
        <dbReference type="ARBA" id="ARBA00007414"/>
    </source>
</evidence>
<dbReference type="GO" id="GO:0005789">
    <property type="term" value="C:endoplasmic reticulum membrane"/>
    <property type="evidence" value="ECO:0007669"/>
    <property type="project" value="TreeGrafter"/>
</dbReference>
<organism evidence="10 11">
    <name type="scientific">Drosophila gunungcola</name>
    <name type="common">fruit fly</name>
    <dbReference type="NCBI Taxonomy" id="103775"/>
    <lineage>
        <taxon>Eukaryota</taxon>
        <taxon>Metazoa</taxon>
        <taxon>Ecdysozoa</taxon>
        <taxon>Arthropoda</taxon>
        <taxon>Hexapoda</taxon>
        <taxon>Insecta</taxon>
        <taxon>Pterygota</taxon>
        <taxon>Neoptera</taxon>
        <taxon>Endopterygota</taxon>
        <taxon>Diptera</taxon>
        <taxon>Brachycera</taxon>
        <taxon>Muscomorpha</taxon>
        <taxon>Ephydroidea</taxon>
        <taxon>Drosophilidae</taxon>
        <taxon>Drosophila</taxon>
        <taxon>Sophophora</taxon>
    </lineage>
</organism>
<sequence length="264" mass="30671">MNHFHEDKLRILPISMKDLGPQRHFRLPVGPFLALGLLQVPVCMAYNLVMAIATDFAATTYTSCHVFNFFPTTSAAAKSQHTVWVFACWMEFPFWIANAWLQFRFYRRTLPKAVRSFGCLIAMLLAVSSFIMLLWGTFAQVDGDSLLHIAIALSLFMSCAIYMAGSFVCCKYYMLDKGRQQLHEELSIRLKSKLVFLYFVTVVIMWLFYFIHQKFCLPLAYSIFGFGEFVSSECFCLYLCLAYFDNYHVYICYDQRMGFFLSEI</sequence>
<comment type="subcellular location">
    <subcellularLocation>
        <location evidence="1">Golgi apparatus membrane</location>
        <topology evidence="1">Multi-pass membrane protein</topology>
    </subcellularLocation>
</comment>
<dbReference type="EMBL" id="JAMKOV010000038">
    <property type="protein sequence ID" value="KAI8035403.1"/>
    <property type="molecule type" value="Genomic_DNA"/>
</dbReference>
<dbReference type="InterPro" id="IPR039545">
    <property type="entry name" value="PGAP2"/>
</dbReference>
<protein>
    <recommendedName>
        <fullName evidence="9">CWH43-like N-terminal domain-containing protein</fullName>
    </recommendedName>
</protein>
<evidence type="ECO:0000256" key="5">
    <source>
        <dbReference type="ARBA" id="ARBA00022989"/>
    </source>
</evidence>
<dbReference type="InterPro" id="IPR019402">
    <property type="entry name" value="CWH43_N"/>
</dbReference>
<keyword evidence="6" id="KW-0333">Golgi apparatus</keyword>
<evidence type="ECO:0000313" key="11">
    <source>
        <dbReference type="Proteomes" id="UP001059596"/>
    </source>
</evidence>
<evidence type="ECO:0000256" key="8">
    <source>
        <dbReference type="SAM" id="Phobius"/>
    </source>
</evidence>
<evidence type="ECO:0000313" key="10">
    <source>
        <dbReference type="EMBL" id="KAI8035403.1"/>
    </source>
</evidence>
<proteinExistence type="inferred from homology"/>
<feature type="transmembrane region" description="Helical" evidence="8">
    <location>
        <begin position="113"/>
        <end position="135"/>
    </location>
</feature>
<evidence type="ECO:0000256" key="6">
    <source>
        <dbReference type="ARBA" id="ARBA00023034"/>
    </source>
</evidence>
<evidence type="ECO:0000256" key="4">
    <source>
        <dbReference type="ARBA" id="ARBA00022692"/>
    </source>
</evidence>
<evidence type="ECO:0000256" key="3">
    <source>
        <dbReference type="ARBA" id="ARBA00022502"/>
    </source>
</evidence>
<feature type="transmembrane region" description="Helical" evidence="8">
    <location>
        <begin position="147"/>
        <end position="173"/>
    </location>
</feature>
<dbReference type="AlphaFoldDB" id="A0A9P9YEC2"/>
<feature type="transmembrane region" description="Helical" evidence="8">
    <location>
        <begin position="223"/>
        <end position="244"/>
    </location>
</feature>
<dbReference type="Proteomes" id="UP001059596">
    <property type="component" value="Unassembled WGS sequence"/>
</dbReference>